<feature type="region of interest" description="Disordered" evidence="1">
    <location>
        <begin position="1"/>
        <end position="72"/>
    </location>
</feature>
<evidence type="ECO:0000313" key="3">
    <source>
        <dbReference type="Proteomes" id="UP000547458"/>
    </source>
</evidence>
<evidence type="ECO:0000313" key="2">
    <source>
        <dbReference type="EMBL" id="NJC23781.1"/>
    </source>
</evidence>
<organism evidence="2 3">
    <name type="scientific">Arthrobacter pigmenti</name>
    <dbReference type="NCBI Taxonomy" id="271432"/>
    <lineage>
        <taxon>Bacteria</taxon>
        <taxon>Bacillati</taxon>
        <taxon>Actinomycetota</taxon>
        <taxon>Actinomycetes</taxon>
        <taxon>Micrococcales</taxon>
        <taxon>Micrococcaceae</taxon>
        <taxon>Arthrobacter</taxon>
    </lineage>
</organism>
<dbReference type="Proteomes" id="UP000547458">
    <property type="component" value="Unassembled WGS sequence"/>
</dbReference>
<accession>A0A846S028</accession>
<keyword evidence="3" id="KW-1185">Reference proteome</keyword>
<name>A0A846S028_9MICC</name>
<sequence>MADRGNNSGKADESADLEPGQQPQYDPGIDPERGIDPDLDAAPQRSLTEPAQQNARNENARNENEQNENEES</sequence>
<reference evidence="2 3" key="1">
    <citation type="submission" date="2020-03" db="EMBL/GenBank/DDBJ databases">
        <title>Sequencing the genomes of 1000 actinobacteria strains.</title>
        <authorList>
            <person name="Klenk H.-P."/>
        </authorList>
    </citation>
    <scope>NUCLEOTIDE SEQUENCE [LARGE SCALE GENOMIC DNA]</scope>
    <source>
        <strain evidence="2 3">DSM 16403</strain>
    </source>
</reference>
<protein>
    <submittedName>
        <fullName evidence="2">Uncharacterized protein</fullName>
    </submittedName>
</protein>
<dbReference type="AlphaFoldDB" id="A0A846S028"/>
<proteinExistence type="predicted"/>
<comment type="caution">
    <text evidence="2">The sequence shown here is derived from an EMBL/GenBank/DDBJ whole genome shotgun (WGS) entry which is preliminary data.</text>
</comment>
<dbReference type="RefSeq" id="WP_167995113.1">
    <property type="nucleotide sequence ID" value="NZ_JAATJL010000001.1"/>
</dbReference>
<evidence type="ECO:0000256" key="1">
    <source>
        <dbReference type="SAM" id="MobiDB-lite"/>
    </source>
</evidence>
<dbReference type="EMBL" id="JAATJL010000001">
    <property type="protein sequence ID" value="NJC23781.1"/>
    <property type="molecule type" value="Genomic_DNA"/>
</dbReference>
<gene>
    <name evidence="2" type="ORF">BJ994_002857</name>
</gene>